<proteinExistence type="predicted"/>
<organism evidence="2 3">
    <name type="scientific">Rhodococcus chondri</name>
    <dbReference type="NCBI Taxonomy" id="3065941"/>
    <lineage>
        <taxon>Bacteria</taxon>
        <taxon>Bacillati</taxon>
        <taxon>Actinomycetota</taxon>
        <taxon>Actinomycetes</taxon>
        <taxon>Mycobacteriales</taxon>
        <taxon>Nocardiaceae</taxon>
        <taxon>Rhodococcus</taxon>
    </lineage>
</organism>
<keyword evidence="1" id="KW-1133">Transmembrane helix</keyword>
<sequence length="90" mass="9116">MTLLTNTLDSLWQVVLVGLLLGAGLPALFALGVRSLASGRGVDSATETGPRPLGIAGAVVCFGIVLIAVVAGILLLTKDFLSSSLGIHVF</sequence>
<evidence type="ECO:0000313" key="3">
    <source>
        <dbReference type="Proteomes" id="UP001331936"/>
    </source>
</evidence>
<evidence type="ECO:0000256" key="1">
    <source>
        <dbReference type="SAM" id="Phobius"/>
    </source>
</evidence>
<gene>
    <name evidence="2" type="ORF">Q8814_20700</name>
</gene>
<evidence type="ECO:0008006" key="4">
    <source>
        <dbReference type="Google" id="ProtNLM"/>
    </source>
</evidence>
<comment type="caution">
    <text evidence="2">The sequence shown here is derived from an EMBL/GenBank/DDBJ whole genome shotgun (WGS) entry which is preliminary data.</text>
</comment>
<dbReference type="RefSeq" id="WP_330153874.1">
    <property type="nucleotide sequence ID" value="NZ_JAUZMZ010000152.1"/>
</dbReference>
<protein>
    <recommendedName>
        <fullName evidence="4">DUF4190 domain-containing protein</fullName>
    </recommendedName>
</protein>
<evidence type="ECO:0000313" key="2">
    <source>
        <dbReference type="EMBL" id="MEE2034507.1"/>
    </source>
</evidence>
<feature type="transmembrane region" description="Helical" evidence="1">
    <location>
        <begin position="53"/>
        <end position="76"/>
    </location>
</feature>
<keyword evidence="1" id="KW-0812">Transmembrane</keyword>
<dbReference type="EMBL" id="JAUZMZ010000152">
    <property type="protein sequence ID" value="MEE2034507.1"/>
    <property type="molecule type" value="Genomic_DNA"/>
</dbReference>
<feature type="transmembrane region" description="Helical" evidence="1">
    <location>
        <begin position="12"/>
        <end position="33"/>
    </location>
</feature>
<keyword evidence="1" id="KW-0472">Membrane</keyword>
<keyword evidence="3" id="KW-1185">Reference proteome</keyword>
<reference evidence="2 3" key="1">
    <citation type="submission" date="2023-08" db="EMBL/GenBank/DDBJ databases">
        <authorList>
            <person name="Girao M."/>
            <person name="Carvalho M.F."/>
        </authorList>
    </citation>
    <scope>NUCLEOTIDE SEQUENCE [LARGE SCALE GENOMIC DNA]</scope>
    <source>
        <strain evidence="2 3">CC-R104</strain>
    </source>
</reference>
<dbReference type="Proteomes" id="UP001331936">
    <property type="component" value="Unassembled WGS sequence"/>
</dbReference>
<accession>A0ABU7JXJ1</accession>
<name>A0ABU7JXJ1_9NOCA</name>